<dbReference type="GO" id="GO:0002144">
    <property type="term" value="C:cytosolic tRNA wobble base thiouridylase complex"/>
    <property type="evidence" value="ECO:0007669"/>
    <property type="project" value="TreeGrafter"/>
</dbReference>
<evidence type="ECO:0000313" key="16">
    <source>
        <dbReference type="Proteomes" id="UP000028194"/>
    </source>
</evidence>
<comment type="cofactor">
    <cofactor evidence="2">
        <name>[4Fe-4S] cluster</name>
        <dbReference type="ChEBI" id="CHEBI:49883"/>
    </cofactor>
</comment>
<evidence type="ECO:0000256" key="3">
    <source>
        <dbReference type="ARBA" id="ARBA00022485"/>
    </source>
</evidence>
<evidence type="ECO:0000256" key="1">
    <source>
        <dbReference type="ARBA" id="ARBA00001946"/>
    </source>
</evidence>
<protein>
    <submittedName>
        <fullName evidence="15">TIGR00269 family protein</fullName>
    </submittedName>
</protein>
<feature type="binding site" evidence="12">
    <location>
        <position position="291"/>
    </location>
    <ligand>
        <name>Zn(2+)</name>
        <dbReference type="ChEBI" id="CHEBI:29105"/>
        <label>2</label>
    </ligand>
</feature>
<dbReference type="PANTHER" id="PTHR11807:SF12">
    <property type="entry name" value="CYTOPLASMIC TRNA 2-THIOLATION PROTEIN 1"/>
    <property type="match status" value="1"/>
</dbReference>
<evidence type="ECO:0000256" key="11">
    <source>
        <dbReference type="ARBA" id="ARBA00023014"/>
    </source>
</evidence>
<dbReference type="CDD" id="cd01713">
    <property type="entry name" value="CTU1-like"/>
    <property type="match status" value="1"/>
</dbReference>
<evidence type="ECO:0000256" key="8">
    <source>
        <dbReference type="ARBA" id="ARBA00022840"/>
    </source>
</evidence>
<evidence type="ECO:0000256" key="4">
    <source>
        <dbReference type="ARBA" id="ARBA00022679"/>
    </source>
</evidence>
<dbReference type="GO" id="GO:0002143">
    <property type="term" value="P:tRNA wobble position uridine thiolation"/>
    <property type="evidence" value="ECO:0007669"/>
    <property type="project" value="TreeGrafter"/>
</dbReference>
<keyword evidence="16" id="KW-1185">Reference proteome</keyword>
<feature type="binding site" evidence="12">
    <location>
        <position position="7"/>
    </location>
    <ligand>
        <name>Zn(2+)</name>
        <dbReference type="ChEBI" id="CHEBI:29105"/>
        <label>1</label>
    </ligand>
</feature>
<keyword evidence="6" id="KW-0547">Nucleotide-binding</keyword>
<feature type="binding site" evidence="12">
    <location>
        <position position="27"/>
    </location>
    <ligand>
        <name>Zn(2+)</name>
        <dbReference type="ChEBI" id="CHEBI:29105"/>
        <label>1</label>
    </ligand>
</feature>
<accession>A0A075MU89</accession>
<dbReference type="InterPro" id="IPR000541">
    <property type="entry name" value="Ncs6/Tuc1/Ctu1"/>
</dbReference>
<dbReference type="KEGG" id="nev:NTE_02687"/>
<evidence type="ECO:0000256" key="6">
    <source>
        <dbReference type="ARBA" id="ARBA00022741"/>
    </source>
</evidence>
<evidence type="ECO:0000256" key="7">
    <source>
        <dbReference type="ARBA" id="ARBA00022833"/>
    </source>
</evidence>
<dbReference type="GO" id="GO:0046872">
    <property type="term" value="F:metal ion binding"/>
    <property type="evidence" value="ECO:0007669"/>
    <property type="project" value="UniProtKB-KW"/>
</dbReference>
<dbReference type="eggNOG" id="arCOG00042">
    <property type="taxonomic scope" value="Archaea"/>
</dbReference>
<dbReference type="GO" id="GO:0016740">
    <property type="term" value="F:transferase activity"/>
    <property type="evidence" value="ECO:0007669"/>
    <property type="project" value="UniProtKB-KW"/>
</dbReference>
<dbReference type="InterPro" id="IPR056369">
    <property type="entry name" value="CTU1-like_ATP-bd"/>
</dbReference>
<dbReference type="OrthoDB" id="33422at2157"/>
<dbReference type="GeneID" id="41598377"/>
<dbReference type="InterPro" id="IPR054306">
    <property type="entry name" value="TtuA-like_LIM_N"/>
</dbReference>
<dbReference type="HOGENOM" id="CLU_026481_1_1_2"/>
<dbReference type="Pfam" id="PF22082">
    <property type="entry name" value="TtuA_LIM_N"/>
    <property type="match status" value="1"/>
</dbReference>
<name>A0A075MU89_9ARCH</name>
<dbReference type="GO" id="GO:0005524">
    <property type="term" value="F:ATP binding"/>
    <property type="evidence" value="ECO:0007669"/>
    <property type="project" value="UniProtKB-KW"/>
</dbReference>
<evidence type="ECO:0000256" key="12">
    <source>
        <dbReference type="PIRSR" id="PIRSR004976-50"/>
    </source>
</evidence>
<dbReference type="GO" id="GO:0000049">
    <property type="term" value="F:tRNA binding"/>
    <property type="evidence" value="ECO:0007669"/>
    <property type="project" value="InterPro"/>
</dbReference>
<keyword evidence="11" id="KW-0411">Iron-sulfur</keyword>
<proteinExistence type="predicted"/>
<reference evidence="15 16" key="1">
    <citation type="journal article" date="2014" name="PLoS ONE">
        <title>Genome Sequence of Candidatus Nitrososphaera evergladensis from Group I.1b Enriched from Everglades Soil Reveals Novel Genomic Features of the Ammonia-Oxidizing Archaea.</title>
        <authorList>
            <person name="Zhalnina K.V."/>
            <person name="Dias R."/>
            <person name="Leonard M.T."/>
            <person name="Dorr de Quadros P."/>
            <person name="Camargo F.A."/>
            <person name="Drew J.C."/>
            <person name="Farmerie W.G."/>
            <person name="Daroub S.H."/>
            <person name="Triplett E.W."/>
        </authorList>
    </citation>
    <scope>NUCLEOTIDE SEQUENCE [LARGE SCALE GENOMIC DNA]</scope>
    <source>
        <strain evidence="15 16">SR1</strain>
    </source>
</reference>
<evidence type="ECO:0000256" key="9">
    <source>
        <dbReference type="ARBA" id="ARBA00022842"/>
    </source>
</evidence>
<organism evidence="15 16">
    <name type="scientific">Candidatus Nitrososphaera evergladensis SR1</name>
    <dbReference type="NCBI Taxonomy" id="1459636"/>
    <lineage>
        <taxon>Archaea</taxon>
        <taxon>Nitrososphaerota</taxon>
        <taxon>Nitrososphaeria</taxon>
        <taxon>Nitrososphaerales</taxon>
        <taxon>Nitrososphaeraceae</taxon>
        <taxon>Nitrososphaera</taxon>
    </lineage>
</organism>
<dbReference type="PIRSF" id="PIRSF004976">
    <property type="entry name" value="ATPase_YdaO"/>
    <property type="match status" value="1"/>
</dbReference>
<evidence type="ECO:0000259" key="14">
    <source>
        <dbReference type="Pfam" id="PF22082"/>
    </source>
</evidence>
<comment type="cofactor">
    <cofactor evidence="1">
        <name>Mg(2+)</name>
        <dbReference type="ChEBI" id="CHEBI:18420"/>
    </cofactor>
</comment>
<feature type="binding site" evidence="12">
    <location>
        <position position="24"/>
    </location>
    <ligand>
        <name>Zn(2+)</name>
        <dbReference type="ChEBI" id="CHEBI:29105"/>
        <label>1</label>
    </ligand>
</feature>
<evidence type="ECO:0000313" key="15">
    <source>
        <dbReference type="EMBL" id="AIF84730.1"/>
    </source>
</evidence>
<gene>
    <name evidence="15" type="ORF">NTE_02687</name>
</gene>
<keyword evidence="9" id="KW-0460">Magnesium</keyword>
<dbReference type="PROSITE" id="PS01263">
    <property type="entry name" value="UPF0021"/>
    <property type="match status" value="1"/>
</dbReference>
<keyword evidence="5 12" id="KW-0479">Metal-binding</keyword>
<feature type="binding site" evidence="12">
    <location>
        <position position="303"/>
    </location>
    <ligand>
        <name>Zn(2+)</name>
        <dbReference type="ChEBI" id="CHEBI:29105"/>
        <label>2</label>
    </ligand>
</feature>
<keyword evidence="7 12" id="KW-0862">Zinc</keyword>
<dbReference type="AlphaFoldDB" id="A0A075MU89"/>
<feature type="binding site" evidence="12">
    <location>
        <position position="4"/>
    </location>
    <ligand>
        <name>Zn(2+)</name>
        <dbReference type="ChEBI" id="CHEBI:29105"/>
        <label>1</label>
    </ligand>
</feature>
<feature type="domain" description="tRNA(Ile)-lysidine/2-thiocytidine synthase N-terminal" evidence="13">
    <location>
        <begin position="52"/>
        <end position="247"/>
    </location>
</feature>
<dbReference type="GO" id="GO:0051539">
    <property type="term" value="F:4 iron, 4 sulfur cluster binding"/>
    <property type="evidence" value="ECO:0007669"/>
    <property type="project" value="UniProtKB-KW"/>
</dbReference>
<feature type="binding site" evidence="12">
    <location>
        <position position="300"/>
    </location>
    <ligand>
        <name>Zn(2+)</name>
        <dbReference type="ChEBI" id="CHEBI:29105"/>
        <label>2</label>
    </ligand>
</feature>
<keyword evidence="3" id="KW-0004">4Fe-4S</keyword>
<keyword evidence="10" id="KW-0408">Iron</keyword>
<dbReference type="EMBL" id="CP007174">
    <property type="protein sequence ID" value="AIF84730.1"/>
    <property type="molecule type" value="Genomic_DNA"/>
</dbReference>
<dbReference type="NCBIfam" id="TIGR00269">
    <property type="entry name" value="TIGR00269 family protein"/>
    <property type="match status" value="1"/>
</dbReference>
<dbReference type="Gene3D" id="3.40.50.620">
    <property type="entry name" value="HUPs"/>
    <property type="match status" value="1"/>
</dbReference>
<feature type="domain" description="2-thiouridine synthetase TtuA-like N-terminal LIM" evidence="14">
    <location>
        <begin position="4"/>
        <end position="29"/>
    </location>
</feature>
<dbReference type="Pfam" id="PF01171">
    <property type="entry name" value="ATP_bind_3"/>
    <property type="match status" value="1"/>
</dbReference>
<dbReference type="InterPro" id="IPR020554">
    <property type="entry name" value="UPF0021_CS"/>
</dbReference>
<dbReference type="InterPro" id="IPR035107">
    <property type="entry name" value="tRNA_thiolation_TtcA_Ctu1"/>
</dbReference>
<dbReference type="STRING" id="1459636.NTE_02687"/>
<dbReference type="Proteomes" id="UP000028194">
    <property type="component" value="Chromosome"/>
</dbReference>
<dbReference type="PANTHER" id="PTHR11807">
    <property type="entry name" value="ATPASES OF THE PP SUPERFAMILY-RELATED"/>
    <property type="match status" value="1"/>
</dbReference>
<dbReference type="InterPro" id="IPR011063">
    <property type="entry name" value="TilS/TtcA_N"/>
</dbReference>
<evidence type="ECO:0000256" key="10">
    <source>
        <dbReference type="ARBA" id="ARBA00023004"/>
    </source>
</evidence>
<keyword evidence="8" id="KW-0067">ATP-binding</keyword>
<evidence type="ECO:0000256" key="2">
    <source>
        <dbReference type="ARBA" id="ARBA00001966"/>
    </source>
</evidence>
<dbReference type="RefSeq" id="WP_148701249.1">
    <property type="nucleotide sequence ID" value="NZ_CP007174.1"/>
</dbReference>
<dbReference type="FunFam" id="3.40.50.620:FF:000174">
    <property type="entry name" value="ATPase, PP-loop superfamily"/>
    <property type="match status" value="1"/>
</dbReference>
<evidence type="ECO:0000256" key="5">
    <source>
        <dbReference type="ARBA" id="ARBA00022723"/>
    </source>
</evidence>
<feature type="binding site" evidence="12">
    <location>
        <position position="288"/>
    </location>
    <ligand>
        <name>Zn(2+)</name>
        <dbReference type="ChEBI" id="CHEBI:29105"/>
        <label>2</label>
    </ligand>
</feature>
<keyword evidence="4" id="KW-0808">Transferase</keyword>
<sequence>MHTCTKCHKDPSVYFRAYSGEYLCKKCFVRSIEDKTARTMSKYSMLKYGERVAVGVSGGKDSLSLLYVLKKIFDEHDRGKDDLIAVTIDEGIKGYRDESLEIVKDFCLQLGVQGKIMSYKDLFGVSMDEAMVLRPSEKKMSSCSMCGTFRRRAIDLAAESVGADVVATAHNMDDQLQTFMINLLAGDVERIGWIYPEPIEYAGGMKKIKPFVELYEHEIVFYALQREIPFQSEECPYMNESIRTDLREFFNKMEGEHPGIKNNAYASMMKVSEKLRASFTEPRGDKKCRLCGRDSTGDVCSVCKTTKSLLGQASQIDR</sequence>
<dbReference type="InterPro" id="IPR014729">
    <property type="entry name" value="Rossmann-like_a/b/a_fold"/>
</dbReference>
<dbReference type="SUPFAM" id="SSF52402">
    <property type="entry name" value="Adenine nucleotide alpha hydrolases-like"/>
    <property type="match status" value="1"/>
</dbReference>
<evidence type="ECO:0000259" key="13">
    <source>
        <dbReference type="Pfam" id="PF01171"/>
    </source>
</evidence>